<evidence type="ECO:0000313" key="8">
    <source>
        <dbReference type="Proteomes" id="UP000237056"/>
    </source>
</evidence>
<dbReference type="RefSeq" id="WP_103725693.1">
    <property type="nucleotide sequence ID" value="NZ_PQNY01000005.1"/>
</dbReference>
<dbReference type="AlphaFoldDB" id="A0A2S4N994"/>
<evidence type="ECO:0000256" key="4">
    <source>
        <dbReference type="ARBA" id="ARBA00022833"/>
    </source>
</evidence>
<organism evidence="7 8">
    <name type="scientific">Flavobacterium croceum DSM 17960</name>
    <dbReference type="NCBI Taxonomy" id="1121886"/>
    <lineage>
        <taxon>Bacteria</taxon>
        <taxon>Pseudomonadati</taxon>
        <taxon>Bacteroidota</taxon>
        <taxon>Flavobacteriia</taxon>
        <taxon>Flavobacteriales</taxon>
        <taxon>Flavobacteriaceae</taxon>
        <taxon>Flavobacterium</taxon>
    </lineage>
</organism>
<keyword evidence="2" id="KW-0479">Metal-binding</keyword>
<protein>
    <submittedName>
        <fullName evidence="7">Integrative and conjugative element protein (TIGR02256 family)</fullName>
    </submittedName>
</protein>
<evidence type="ECO:0000313" key="7">
    <source>
        <dbReference type="EMBL" id="POS02259.1"/>
    </source>
</evidence>
<keyword evidence="4" id="KW-0862">Zinc</keyword>
<sequence>MKEFELGDLSIKISDEVLEKMKSFIQNENHKPEAGGILIGHYLEDKNYSITDVSLPSELDKSSRFNFTRSKRNAQKIINEIFKDSKGKKIYLGEWHTHPEDYPTPSSLDKKSILEQIRGNILNSEIIFMLIIGRKGLYISYVEKTGIKTEKNIKFEEF</sequence>
<comment type="caution">
    <text evidence="7">The sequence shown here is derived from an EMBL/GenBank/DDBJ whole genome shotgun (WGS) entry which is preliminary data.</text>
</comment>
<accession>A0A2S4N994</accession>
<dbReference type="Gene3D" id="3.40.140.10">
    <property type="entry name" value="Cytidine Deaminase, domain 2"/>
    <property type="match status" value="1"/>
</dbReference>
<keyword evidence="5" id="KW-0482">Metalloprotease</keyword>
<keyword evidence="8" id="KW-1185">Reference proteome</keyword>
<proteinExistence type="predicted"/>
<gene>
    <name evidence="7" type="ORF">Q361_105154</name>
</gene>
<keyword evidence="3" id="KW-0378">Hydrolase</keyword>
<dbReference type="InterPro" id="IPR028090">
    <property type="entry name" value="JAB_dom_prok"/>
</dbReference>
<keyword evidence="1" id="KW-0645">Protease</keyword>
<evidence type="ECO:0000256" key="2">
    <source>
        <dbReference type="ARBA" id="ARBA00022723"/>
    </source>
</evidence>
<dbReference type="SUPFAM" id="SSF102712">
    <property type="entry name" value="JAB1/MPN domain"/>
    <property type="match status" value="1"/>
</dbReference>
<evidence type="ECO:0000256" key="5">
    <source>
        <dbReference type="ARBA" id="ARBA00023049"/>
    </source>
</evidence>
<dbReference type="Pfam" id="PF14464">
    <property type="entry name" value="Prok-JAB"/>
    <property type="match status" value="1"/>
</dbReference>
<evidence type="ECO:0000256" key="1">
    <source>
        <dbReference type="ARBA" id="ARBA00022670"/>
    </source>
</evidence>
<dbReference type="EMBL" id="PQNY01000005">
    <property type="protein sequence ID" value="POS02259.1"/>
    <property type="molecule type" value="Genomic_DNA"/>
</dbReference>
<reference evidence="7 8" key="1">
    <citation type="submission" date="2018-01" db="EMBL/GenBank/DDBJ databases">
        <title>Genomic Encyclopedia of Type Strains, Phase I: the one thousand microbial genomes (KMG-I) project.</title>
        <authorList>
            <person name="Goeker M."/>
        </authorList>
    </citation>
    <scope>NUCLEOTIDE SEQUENCE [LARGE SCALE GENOMIC DNA]</scope>
    <source>
        <strain evidence="7 8">DSM 17960</strain>
    </source>
</reference>
<dbReference type="GO" id="GO:0006508">
    <property type="term" value="P:proteolysis"/>
    <property type="evidence" value="ECO:0007669"/>
    <property type="project" value="UniProtKB-KW"/>
</dbReference>
<feature type="domain" description="JAB" evidence="6">
    <location>
        <begin position="27"/>
        <end position="131"/>
    </location>
</feature>
<dbReference type="OrthoDB" id="517279at2"/>
<dbReference type="GO" id="GO:0008237">
    <property type="term" value="F:metallopeptidase activity"/>
    <property type="evidence" value="ECO:0007669"/>
    <property type="project" value="UniProtKB-KW"/>
</dbReference>
<dbReference type="GO" id="GO:0046872">
    <property type="term" value="F:metal ion binding"/>
    <property type="evidence" value="ECO:0007669"/>
    <property type="project" value="UniProtKB-KW"/>
</dbReference>
<dbReference type="Proteomes" id="UP000237056">
    <property type="component" value="Unassembled WGS sequence"/>
</dbReference>
<evidence type="ECO:0000259" key="6">
    <source>
        <dbReference type="Pfam" id="PF14464"/>
    </source>
</evidence>
<evidence type="ECO:0000256" key="3">
    <source>
        <dbReference type="ARBA" id="ARBA00022801"/>
    </source>
</evidence>
<name>A0A2S4N994_9FLAO</name>